<dbReference type="EMBL" id="CP075870">
    <property type="protein sequence ID" value="QYT04974.1"/>
    <property type="molecule type" value="Genomic_DNA"/>
</dbReference>
<accession>A0A8G0PQD1</accession>
<evidence type="ECO:0000256" key="1">
    <source>
        <dbReference type="ARBA" id="ARBA00004141"/>
    </source>
</evidence>
<feature type="transmembrane region" description="Helical" evidence="5">
    <location>
        <begin position="487"/>
        <end position="505"/>
    </location>
</feature>
<dbReference type="SUPFAM" id="SSF144083">
    <property type="entry name" value="Magnesium transport protein CorA, transmembrane region"/>
    <property type="match status" value="1"/>
</dbReference>
<sequence>MENQDHDAYWADNAEMKEKTKAYAERAMHIADHQMLKRETFHPWRLGPHDISCKLNIYELEGDHIGVDNSPASTSPRDLLMHWENTPKDGTAKKRNRRVIILEDVTARLAETLGVLLDIPPEFFLSHCDEFVDLNVMDERFAKQGSSVYWKVAVPQKRQLPEGFSHQGVADAFCGTFQRGAVPLDESISWLSFRSFISYWGKTYEPDGSWTAVFLIDPQLTHLHLHSAPNQDDGNNKVLLENWEPTRDVLREVIINSSEAEYAQVYQRSIFETLSKAHSKMAMVVTNDVFSATYFARNCIRAVWEEHVWRRERDIHDVMFEDEESRRTRGNTTPESDQIEQTAETVKAYEKLMMKRQSVNSDKRELQTITWKFRLRDTDYLSEYGAELRRLIIDERSVWNSLERTFKGMEDILSGHMKMYSIRATMEEASEAKKQSTESFKQTTAANRMARSSGQLTKIATVVVPCSFVASVFSMNGDFAAGESLFYIYWAISVPVTLGLLIWVIHEDVLKGWRDCKKWMGSTLVWLQSWRRSNAATDVMAEKPGGWDLTGIA</sequence>
<dbReference type="AlphaFoldDB" id="A0A8G0PQD1"/>
<evidence type="ECO:0000256" key="2">
    <source>
        <dbReference type="ARBA" id="ARBA00022692"/>
    </source>
</evidence>
<evidence type="ECO:0000313" key="6">
    <source>
        <dbReference type="EMBL" id="QYT04974.1"/>
    </source>
</evidence>
<gene>
    <name evidence="6" type="ORF">H0G86_011874</name>
</gene>
<keyword evidence="7" id="KW-1185">Reference proteome</keyword>
<keyword evidence="2 5" id="KW-0812">Transmembrane</keyword>
<organism evidence="6 7">
    <name type="scientific">Trichoderma simmonsii</name>
    <dbReference type="NCBI Taxonomy" id="1491479"/>
    <lineage>
        <taxon>Eukaryota</taxon>
        <taxon>Fungi</taxon>
        <taxon>Dikarya</taxon>
        <taxon>Ascomycota</taxon>
        <taxon>Pezizomycotina</taxon>
        <taxon>Sordariomycetes</taxon>
        <taxon>Hypocreomycetidae</taxon>
        <taxon>Hypocreales</taxon>
        <taxon>Hypocreaceae</taxon>
        <taxon>Trichoderma</taxon>
    </lineage>
</organism>
<dbReference type="Gene3D" id="1.20.58.340">
    <property type="entry name" value="Magnesium transport protein CorA, transmembrane region"/>
    <property type="match status" value="1"/>
</dbReference>
<evidence type="ECO:0000313" key="7">
    <source>
        <dbReference type="Proteomes" id="UP000826661"/>
    </source>
</evidence>
<evidence type="ECO:0000256" key="3">
    <source>
        <dbReference type="ARBA" id="ARBA00022989"/>
    </source>
</evidence>
<keyword evidence="3 5" id="KW-1133">Transmembrane helix</keyword>
<keyword evidence="4 5" id="KW-0472">Membrane</keyword>
<evidence type="ECO:0000256" key="4">
    <source>
        <dbReference type="ARBA" id="ARBA00023136"/>
    </source>
</evidence>
<dbReference type="InterPro" id="IPR045863">
    <property type="entry name" value="CorA_TM1_TM2"/>
</dbReference>
<name>A0A8G0PQD1_9HYPO</name>
<dbReference type="Proteomes" id="UP000826661">
    <property type="component" value="Chromosome VII"/>
</dbReference>
<protein>
    <submittedName>
        <fullName evidence="6">Uncharacterized protein</fullName>
    </submittedName>
</protein>
<evidence type="ECO:0000256" key="5">
    <source>
        <dbReference type="SAM" id="Phobius"/>
    </source>
</evidence>
<dbReference type="GO" id="GO:0016020">
    <property type="term" value="C:membrane"/>
    <property type="evidence" value="ECO:0007669"/>
    <property type="project" value="UniProtKB-SubCell"/>
</dbReference>
<comment type="subcellular location">
    <subcellularLocation>
        <location evidence="1">Membrane</location>
        <topology evidence="1">Multi-pass membrane protein</topology>
    </subcellularLocation>
</comment>
<reference evidence="6 7" key="1">
    <citation type="journal article" date="2021" name="BMC Genomics">
        <title>Telomere-to-telomere genome assembly of asparaginase-producing Trichoderma simmonsii.</title>
        <authorList>
            <person name="Chung D."/>
            <person name="Kwon Y.M."/>
            <person name="Yang Y."/>
        </authorList>
    </citation>
    <scope>NUCLEOTIDE SEQUENCE [LARGE SCALE GENOMIC DNA]</scope>
    <source>
        <strain evidence="6 7">GH-Sj1</strain>
    </source>
</reference>
<proteinExistence type="predicted"/>